<name>A0A649V311_9CAUD</name>
<sequence length="101" mass="10988">MNKEQIEEQKESIKKAELVVEGLDAIIISLTNAKNAINTEIALSNKFIHIAVTEEESLDKGIKLMGVMSEILVNHEDVSNKVALAVATQNEVGEVLTSIAE</sequence>
<evidence type="ECO:0000313" key="1">
    <source>
        <dbReference type="EMBL" id="QGJ84785.1"/>
    </source>
</evidence>
<dbReference type="Proteomes" id="UP000424451">
    <property type="component" value="Segment"/>
</dbReference>
<evidence type="ECO:0000313" key="2">
    <source>
        <dbReference type="Proteomes" id="UP000424451"/>
    </source>
</evidence>
<accession>A0A649V311</accession>
<protein>
    <submittedName>
        <fullName evidence="1">Uncharacterized protein</fullName>
    </submittedName>
</protein>
<organism evidence="1 2">
    <name type="scientific">Lactococcus phage P1046</name>
    <dbReference type="NCBI Taxonomy" id="2662294"/>
    <lineage>
        <taxon>Viruses</taxon>
        <taxon>Duplodnaviria</taxon>
        <taxon>Heunggongvirae</taxon>
        <taxon>Uroviricota</taxon>
        <taxon>Caudoviricetes</taxon>
        <taxon>Fremauxvirus</taxon>
        <taxon>Fremauxvirus CHPC971</taxon>
    </lineage>
</organism>
<proteinExistence type="predicted"/>
<dbReference type="EMBL" id="MN552143">
    <property type="protein sequence ID" value="QGJ84785.1"/>
    <property type="molecule type" value="Genomic_DNA"/>
</dbReference>
<reference evidence="1 2" key="1">
    <citation type="submission" date="2019-10" db="EMBL/GenBank/DDBJ databases">
        <title>Complete Genome of L. lactis phage P1046.</title>
        <authorList>
            <person name="Brinks E."/>
        </authorList>
    </citation>
    <scope>NUCLEOTIDE SEQUENCE [LARGE SCALE GENOMIC DNA]</scope>
</reference>